<reference evidence="7" key="1">
    <citation type="submission" date="2024-04" db="EMBL/GenBank/DDBJ databases">
        <authorList>
            <person name="Shaw F."/>
            <person name="Minotto A."/>
        </authorList>
    </citation>
    <scope>NUCLEOTIDE SEQUENCE [LARGE SCALE GENOMIC DNA]</scope>
</reference>
<dbReference type="PANTHER" id="PTHR16038">
    <property type="entry name" value="NOP SEVEN ASSOCIATED PROTEIN 1"/>
    <property type="match status" value="1"/>
</dbReference>
<comment type="similarity">
    <text evidence="2">Belongs to the NSA1 family.</text>
</comment>
<evidence type="ECO:0000256" key="1">
    <source>
        <dbReference type="ARBA" id="ARBA00002889"/>
    </source>
</evidence>
<proteinExistence type="inferred from homology"/>
<feature type="region of interest" description="Disordered" evidence="5">
    <location>
        <begin position="165"/>
        <end position="198"/>
    </location>
</feature>
<evidence type="ECO:0000313" key="6">
    <source>
        <dbReference type="EMBL" id="CAL1704872.1"/>
    </source>
</evidence>
<dbReference type="PANTHER" id="PTHR16038:SF4">
    <property type="entry name" value="WD REPEAT-CONTAINING PROTEIN 74"/>
    <property type="match status" value="1"/>
</dbReference>
<dbReference type="InterPro" id="IPR036322">
    <property type="entry name" value="WD40_repeat_dom_sf"/>
</dbReference>
<feature type="compositionally biased region" description="Acidic residues" evidence="5">
    <location>
        <begin position="370"/>
        <end position="390"/>
    </location>
</feature>
<dbReference type="InterPro" id="IPR015943">
    <property type="entry name" value="WD40/YVTN_repeat-like_dom_sf"/>
</dbReference>
<keyword evidence="7" id="KW-1185">Reference proteome</keyword>
<evidence type="ECO:0000256" key="2">
    <source>
        <dbReference type="ARBA" id="ARBA00007861"/>
    </source>
</evidence>
<comment type="function">
    <text evidence="1">Involved in the biogenesis of the 60S ribosomal subunit.</text>
</comment>
<dbReference type="SUPFAM" id="SSF50978">
    <property type="entry name" value="WD40 repeat-like"/>
    <property type="match status" value="1"/>
</dbReference>
<protein>
    <recommendedName>
        <fullName evidence="4">Ribosome biogenesis protein NSA1</fullName>
    </recommendedName>
</protein>
<evidence type="ECO:0000256" key="4">
    <source>
        <dbReference type="ARBA" id="ARBA00014234"/>
    </source>
</evidence>
<feature type="compositionally biased region" description="Polar residues" evidence="5">
    <location>
        <begin position="165"/>
        <end position="175"/>
    </location>
</feature>
<feature type="region of interest" description="Disordered" evidence="5">
    <location>
        <begin position="355"/>
        <end position="405"/>
    </location>
</feature>
<evidence type="ECO:0000256" key="5">
    <source>
        <dbReference type="SAM" id="MobiDB-lite"/>
    </source>
</evidence>
<evidence type="ECO:0000313" key="7">
    <source>
        <dbReference type="Proteomes" id="UP001497453"/>
    </source>
</evidence>
<dbReference type="InterPro" id="IPR037379">
    <property type="entry name" value="WDR74/Nsa1"/>
</dbReference>
<dbReference type="Proteomes" id="UP001497453">
    <property type="component" value="Chromosome 3"/>
</dbReference>
<dbReference type="EMBL" id="OZ037946">
    <property type="protein sequence ID" value="CAL1704872.1"/>
    <property type="molecule type" value="Genomic_DNA"/>
</dbReference>
<comment type="subunit">
    <text evidence="3">Component of the pre-66S ribosomal particle.</text>
</comment>
<accession>A0ABP1DCN3</accession>
<evidence type="ECO:0000256" key="3">
    <source>
        <dbReference type="ARBA" id="ARBA00011187"/>
    </source>
</evidence>
<dbReference type="CDD" id="cd22857">
    <property type="entry name" value="WDR74"/>
    <property type="match status" value="1"/>
</dbReference>
<gene>
    <name evidence="6" type="ORF">GFSPODELE1_LOCUS5178</name>
</gene>
<sequence>MPSYITGDELGSIKSVKYSRVENEWKSTISVLYNDPTSGKAKAIQKLTAFKQDDSATLLAAARADGSTSVFTLAEDGPIMVSEWNEPRLKEGQRFVGLASSSSGIYTCTSNGALRLTKAGDDVTTETGVLPMRLAEWRLSPDQNTFAYTGDEVELSVWDTENAFTAQPQESSSNESPKKRKRSEQLLPGESWRARNLPNDSLNLRQPVRNNCLAYLQPSSQPQLLVGTQFGDVRRYDTRTARRPVANWKGIAKVGGIGVVEKGLTENEVFVADHGCNLFALDLRNGQVAYGYKGLAGAITSVGPSPMFLASVSQDRFLRLHSTFPPPNEVGKQQEQKGEVLDKIYMKVVPTAVIVDPRDEEGDVSQKDESDAEDEEDNVWDEMETADSDVEETKGSKSTKKRKSS</sequence>
<name>A0ABP1DCN3_9APHY</name>
<organism evidence="6 7">
    <name type="scientific">Somion occarium</name>
    <dbReference type="NCBI Taxonomy" id="3059160"/>
    <lineage>
        <taxon>Eukaryota</taxon>
        <taxon>Fungi</taxon>
        <taxon>Dikarya</taxon>
        <taxon>Basidiomycota</taxon>
        <taxon>Agaricomycotina</taxon>
        <taxon>Agaricomycetes</taxon>
        <taxon>Polyporales</taxon>
        <taxon>Cerrenaceae</taxon>
        <taxon>Somion</taxon>
    </lineage>
</organism>
<dbReference type="Gene3D" id="2.130.10.10">
    <property type="entry name" value="YVTN repeat-like/Quinoprotein amine dehydrogenase"/>
    <property type="match status" value="1"/>
</dbReference>